<protein>
    <submittedName>
        <fullName evidence="6">Uncharacterized protein</fullName>
    </submittedName>
</protein>
<dbReference type="GO" id="GO:0046475">
    <property type="term" value="P:glycerophospholipid catabolic process"/>
    <property type="evidence" value="ECO:0007669"/>
    <property type="project" value="TreeGrafter"/>
</dbReference>
<dbReference type="InterPro" id="IPR024129">
    <property type="entry name" value="Sphingomy_SMPD4"/>
</dbReference>
<keyword evidence="3 5" id="KW-1133">Transmembrane helix</keyword>
<dbReference type="GO" id="GO:0006685">
    <property type="term" value="P:sphingomyelin catabolic process"/>
    <property type="evidence" value="ECO:0007669"/>
    <property type="project" value="TreeGrafter"/>
</dbReference>
<dbReference type="GO" id="GO:0016020">
    <property type="term" value="C:membrane"/>
    <property type="evidence" value="ECO:0007669"/>
    <property type="project" value="UniProtKB-SubCell"/>
</dbReference>
<dbReference type="EMBL" id="HBJA01015066">
    <property type="protein sequence ID" value="CAE0793664.1"/>
    <property type="molecule type" value="Transcribed_RNA"/>
</dbReference>
<dbReference type="GO" id="GO:0046513">
    <property type="term" value="P:ceramide biosynthetic process"/>
    <property type="evidence" value="ECO:0007669"/>
    <property type="project" value="TreeGrafter"/>
</dbReference>
<dbReference type="PANTHER" id="PTHR12988:SF6">
    <property type="entry name" value="SPHINGOMYELIN PHOSPHODIESTERASE 4"/>
    <property type="match status" value="1"/>
</dbReference>
<evidence type="ECO:0000256" key="1">
    <source>
        <dbReference type="ARBA" id="ARBA00004167"/>
    </source>
</evidence>
<feature type="transmembrane region" description="Helical" evidence="5">
    <location>
        <begin position="375"/>
        <end position="407"/>
    </location>
</feature>
<dbReference type="PANTHER" id="PTHR12988">
    <property type="entry name" value="SPHINGOMYELIN PHOSPHODIESTERASE 4"/>
    <property type="match status" value="1"/>
</dbReference>
<evidence type="ECO:0000256" key="3">
    <source>
        <dbReference type="ARBA" id="ARBA00022989"/>
    </source>
</evidence>
<proteinExistence type="predicted"/>
<evidence type="ECO:0000256" key="2">
    <source>
        <dbReference type="ARBA" id="ARBA00022692"/>
    </source>
</evidence>
<evidence type="ECO:0000313" key="6">
    <source>
        <dbReference type="EMBL" id="CAE0793664.1"/>
    </source>
</evidence>
<dbReference type="GO" id="GO:0050290">
    <property type="term" value="F:sphingomyelin phosphodiesterase D activity"/>
    <property type="evidence" value="ECO:0007669"/>
    <property type="project" value="InterPro"/>
</dbReference>
<sequence length="409" mass="47887">MWNQTDIMSMMLQRYAVMEPLKIVAEYEVQHLKAKFLSRRRPRTVVSQQPYPTLEEFNANFYRGILETLGNALKIQQSFECMRPVHAPVHKVVALWREFAWMQHDDPDFPWSTFIQHHYELYSSMWAEFLTYARTTELLKDWALENVNRSTSEQPVFSNTGPRLLSSVVRGLQPLRKELLMMHKDTLRRDGTSPRIEHGSPPFERYGTMNPNTFADKEIFSPSLLKEVVDTLKNAWSYGPSDFEEDLRRLTEDFNTFFCIEDSPLEWKEFAVPDRIGLQRREAKAGEPPARQATKSLGEPIAPLTDEGRAQILSGMRSCRSPEKFAFWGDPDNKPIVPSENRLLVRWLLRLQRTLGPPLREHIGFKLRLRWLASYWALFVLVVIWFIFGFWGQMLGFLLLNVIFSWISP</sequence>
<keyword evidence="2 5" id="KW-0812">Transmembrane</keyword>
<keyword evidence="4 5" id="KW-0472">Membrane</keyword>
<organism evidence="6">
    <name type="scientific">Eutreptiella gymnastica</name>
    <dbReference type="NCBI Taxonomy" id="73025"/>
    <lineage>
        <taxon>Eukaryota</taxon>
        <taxon>Discoba</taxon>
        <taxon>Euglenozoa</taxon>
        <taxon>Euglenida</taxon>
        <taxon>Spirocuta</taxon>
        <taxon>Euglenophyceae</taxon>
        <taxon>Eutreptiales</taxon>
        <taxon>Eutreptiaceae</taxon>
        <taxon>Eutreptiella</taxon>
    </lineage>
</organism>
<gene>
    <name evidence="6" type="ORF">EGYM00163_LOCUS4781</name>
</gene>
<reference evidence="6" key="1">
    <citation type="submission" date="2021-01" db="EMBL/GenBank/DDBJ databases">
        <authorList>
            <person name="Corre E."/>
            <person name="Pelletier E."/>
            <person name="Niang G."/>
            <person name="Scheremetjew M."/>
            <person name="Finn R."/>
            <person name="Kale V."/>
            <person name="Holt S."/>
            <person name="Cochrane G."/>
            <person name="Meng A."/>
            <person name="Brown T."/>
            <person name="Cohen L."/>
        </authorList>
    </citation>
    <scope>NUCLEOTIDE SEQUENCE</scope>
    <source>
        <strain evidence="6">CCMP1594</strain>
    </source>
</reference>
<dbReference type="AlphaFoldDB" id="A0A7S4CCR7"/>
<name>A0A7S4CCR7_9EUGL</name>
<accession>A0A7S4CCR7</accession>
<evidence type="ECO:0000256" key="5">
    <source>
        <dbReference type="SAM" id="Phobius"/>
    </source>
</evidence>
<evidence type="ECO:0000256" key="4">
    <source>
        <dbReference type="ARBA" id="ARBA00023136"/>
    </source>
</evidence>
<comment type="subcellular location">
    <subcellularLocation>
        <location evidence="1">Membrane</location>
        <topology evidence="1">Single-pass membrane protein</topology>
    </subcellularLocation>
</comment>